<evidence type="ECO:0000313" key="2">
    <source>
        <dbReference type="Proteomes" id="UP000789375"/>
    </source>
</evidence>
<comment type="caution">
    <text evidence="1">The sequence shown here is derived from an EMBL/GenBank/DDBJ whole genome shotgun (WGS) entry which is preliminary data.</text>
</comment>
<keyword evidence="2" id="KW-1185">Reference proteome</keyword>
<dbReference type="AlphaFoldDB" id="A0A9N9CQ45"/>
<proteinExistence type="predicted"/>
<evidence type="ECO:0000313" key="1">
    <source>
        <dbReference type="EMBL" id="CAG8609050.1"/>
    </source>
</evidence>
<protein>
    <submittedName>
        <fullName evidence="1">9985_t:CDS:1</fullName>
    </submittedName>
</protein>
<reference evidence="1" key="1">
    <citation type="submission" date="2021-06" db="EMBL/GenBank/DDBJ databases">
        <authorList>
            <person name="Kallberg Y."/>
            <person name="Tangrot J."/>
            <person name="Rosling A."/>
        </authorList>
    </citation>
    <scope>NUCLEOTIDE SEQUENCE</scope>
    <source>
        <strain evidence="1">87-6 pot B 2015</strain>
    </source>
</reference>
<accession>A0A9N9CQ45</accession>
<dbReference type="Proteomes" id="UP000789375">
    <property type="component" value="Unassembled WGS sequence"/>
</dbReference>
<dbReference type="EMBL" id="CAJVPP010002713">
    <property type="protein sequence ID" value="CAG8609050.1"/>
    <property type="molecule type" value="Genomic_DNA"/>
</dbReference>
<sequence>MGFGNKVCYETSKNIITEHIVKNSEPYSKVGDSVQIDTYDELSIINYED</sequence>
<organism evidence="1 2">
    <name type="scientific">Funneliformis mosseae</name>
    <name type="common">Endomycorrhizal fungus</name>
    <name type="synonym">Glomus mosseae</name>
    <dbReference type="NCBI Taxonomy" id="27381"/>
    <lineage>
        <taxon>Eukaryota</taxon>
        <taxon>Fungi</taxon>
        <taxon>Fungi incertae sedis</taxon>
        <taxon>Mucoromycota</taxon>
        <taxon>Glomeromycotina</taxon>
        <taxon>Glomeromycetes</taxon>
        <taxon>Glomerales</taxon>
        <taxon>Glomeraceae</taxon>
        <taxon>Funneliformis</taxon>
    </lineage>
</organism>
<gene>
    <name evidence="1" type="ORF">FMOSSE_LOCUS9358</name>
</gene>
<name>A0A9N9CQ45_FUNMO</name>